<proteinExistence type="predicted"/>
<dbReference type="AlphaFoldDB" id="A0AAD9IVZ0"/>
<sequence>MGMAQVEKTLRQYKDAAHMVLLLHKGNALSKEVERAMMKVRLTGRTGCKVRRWEGEKSSALTSPGPGVHRVHIDTS</sequence>
<name>A0AAD9IVZ0_9ANNE</name>
<protein>
    <submittedName>
        <fullName evidence="2">Uncharacterized protein</fullName>
    </submittedName>
</protein>
<feature type="region of interest" description="Disordered" evidence="1">
    <location>
        <begin position="55"/>
        <end position="76"/>
    </location>
</feature>
<evidence type="ECO:0000313" key="2">
    <source>
        <dbReference type="EMBL" id="KAK2141991.1"/>
    </source>
</evidence>
<organism evidence="2 3">
    <name type="scientific">Paralvinella palmiformis</name>
    <dbReference type="NCBI Taxonomy" id="53620"/>
    <lineage>
        <taxon>Eukaryota</taxon>
        <taxon>Metazoa</taxon>
        <taxon>Spiralia</taxon>
        <taxon>Lophotrochozoa</taxon>
        <taxon>Annelida</taxon>
        <taxon>Polychaeta</taxon>
        <taxon>Sedentaria</taxon>
        <taxon>Canalipalpata</taxon>
        <taxon>Terebellida</taxon>
        <taxon>Terebelliformia</taxon>
        <taxon>Alvinellidae</taxon>
        <taxon>Paralvinella</taxon>
    </lineage>
</organism>
<dbReference type="EMBL" id="JAODUP010001007">
    <property type="protein sequence ID" value="KAK2141991.1"/>
    <property type="molecule type" value="Genomic_DNA"/>
</dbReference>
<evidence type="ECO:0000313" key="3">
    <source>
        <dbReference type="Proteomes" id="UP001208570"/>
    </source>
</evidence>
<accession>A0AAD9IVZ0</accession>
<dbReference type="Proteomes" id="UP001208570">
    <property type="component" value="Unassembled WGS sequence"/>
</dbReference>
<evidence type="ECO:0000256" key="1">
    <source>
        <dbReference type="SAM" id="MobiDB-lite"/>
    </source>
</evidence>
<reference evidence="2" key="1">
    <citation type="journal article" date="2023" name="Mol. Biol. Evol.">
        <title>Third-Generation Sequencing Reveals the Adaptive Role of the Epigenome in Three Deep-Sea Polychaetes.</title>
        <authorList>
            <person name="Perez M."/>
            <person name="Aroh O."/>
            <person name="Sun Y."/>
            <person name="Lan Y."/>
            <person name="Juniper S.K."/>
            <person name="Young C.R."/>
            <person name="Angers B."/>
            <person name="Qian P.Y."/>
        </authorList>
    </citation>
    <scope>NUCLEOTIDE SEQUENCE</scope>
    <source>
        <strain evidence="2">P08H-3</strain>
    </source>
</reference>
<gene>
    <name evidence="2" type="ORF">LSH36_1007g00021</name>
</gene>
<keyword evidence="3" id="KW-1185">Reference proteome</keyword>
<comment type="caution">
    <text evidence="2">The sequence shown here is derived from an EMBL/GenBank/DDBJ whole genome shotgun (WGS) entry which is preliminary data.</text>
</comment>